<comment type="caution">
    <text evidence="1">The sequence shown here is derived from an EMBL/GenBank/DDBJ whole genome shotgun (WGS) entry which is preliminary data.</text>
</comment>
<dbReference type="RefSeq" id="WP_234622591.1">
    <property type="nucleotide sequence ID" value="NZ_JAHWXT010000001.1"/>
</dbReference>
<name>A0A8X8KC36_ACIGI</name>
<dbReference type="EMBL" id="JAHWXT010000001">
    <property type="protein sequence ID" value="MCF0263334.1"/>
    <property type="molecule type" value="Genomic_DNA"/>
</dbReference>
<organism evidence="1 2">
    <name type="scientific">Acinetobacter guillouiae</name>
    <name type="common">Acinetobacter genomosp. 11</name>
    <dbReference type="NCBI Taxonomy" id="106649"/>
    <lineage>
        <taxon>Bacteria</taxon>
        <taxon>Pseudomonadati</taxon>
        <taxon>Pseudomonadota</taxon>
        <taxon>Gammaproteobacteria</taxon>
        <taxon>Moraxellales</taxon>
        <taxon>Moraxellaceae</taxon>
        <taxon>Acinetobacter</taxon>
    </lineage>
</organism>
<evidence type="ECO:0000313" key="2">
    <source>
        <dbReference type="Proteomes" id="UP000887320"/>
    </source>
</evidence>
<proteinExistence type="predicted"/>
<evidence type="ECO:0000313" key="1">
    <source>
        <dbReference type="EMBL" id="MCF0263334.1"/>
    </source>
</evidence>
<dbReference type="AlphaFoldDB" id="A0A8X8KC36"/>
<accession>A0A8X8KC36</accession>
<dbReference type="Proteomes" id="UP000887320">
    <property type="component" value="Unassembled WGS sequence"/>
</dbReference>
<protein>
    <submittedName>
        <fullName evidence="1">Uncharacterized protein</fullName>
    </submittedName>
</protein>
<sequence>MLKTLYIFISLCLSVECFAKPVKDSDVLLNQAIKDLHSLSTQGGIMGVIDSVDRCYKNPKKPKLYCFYLDYSGRIFDALMVESINAHSDSNYPTNAFFSDENFQKRIFINLYKPYSSSMEEANSHMNFLYYKILDKLNEAVIEN</sequence>
<reference evidence="1" key="1">
    <citation type="submission" date="2021-07" db="EMBL/GenBank/DDBJ databases">
        <authorList>
            <person name="Fernandez M."/>
            <person name="Pereira P."/>
            <person name="Torres Tejerizo G.A."/>
            <person name="Gonzalez P."/>
            <person name="Agostini E."/>
        </authorList>
    </citation>
    <scope>NUCLEOTIDE SEQUENCE</scope>
    <source>
        <strain evidence="1">SFC 500-1A</strain>
    </source>
</reference>
<gene>
    <name evidence="1" type="ORF">KW868_02445</name>
</gene>